<sequence length="473" mass="53160">MKILTGCFYHETNTFNPNKTQIEDFVLYEGKEINQRLASTKIFEKNNVNIIPSIYATALSSGIVTYDTFRYFADKILYTLTQHQDIDGLWFHLHGSMVVENIASGDLQLLKEIREIIGNEIPISLTLDIHANIPKELSKYANIIYSYRTVPHIDQMDVEEKSAKLLVEAINDNEAVKPIIIELPIIIPGEKALASDEPLKTILEKLYSLEDSKDIASANFFICHAWNDTVNTRSSVVVSPKNKKSESIAFQKAKELEDYIFNKRKDFDFNAEVLNPQEAIQKAISLDEKPVFISDSGDNSTAGAEGNRIDLLKYVMNENLKGQKILVSAIYDKEAFNSLASLKPGEDVNLLIGPSSHEKIGFKGKIKAKGDLMGYLNATNDKVGETITVSGKNIDLIISNSGESFITLNHFKKANININEYDVIIVKQGYLFNELSELSKKSILALTTGQTYQMIENIDYQNILRPIYPVDNI</sequence>
<dbReference type="RefSeq" id="WP_103373667.1">
    <property type="nucleotide sequence ID" value="NZ_BMCF01000003.1"/>
</dbReference>
<dbReference type="EMBL" id="UHDS01000001">
    <property type="protein sequence ID" value="SUM56325.1"/>
    <property type="molecule type" value="Genomic_DNA"/>
</dbReference>
<evidence type="ECO:0000313" key="4">
    <source>
        <dbReference type="Proteomes" id="UP000254412"/>
    </source>
</evidence>
<accession>A0A380GRV3</accession>
<dbReference type="InterPro" id="IPR010799">
    <property type="entry name" value="MlrC_C"/>
</dbReference>
<reference evidence="3 4" key="1">
    <citation type="submission" date="2018-06" db="EMBL/GenBank/DDBJ databases">
        <authorList>
            <consortium name="Pathogen Informatics"/>
            <person name="Doyle S."/>
        </authorList>
    </citation>
    <scope>NUCLEOTIDE SEQUENCE [LARGE SCALE GENOMIC DNA]</scope>
    <source>
        <strain evidence="3 4">NCTC13834</strain>
    </source>
</reference>
<dbReference type="Pfam" id="PF07364">
    <property type="entry name" value="DUF1485"/>
    <property type="match status" value="1"/>
</dbReference>
<dbReference type="InterPro" id="IPR015995">
    <property type="entry name" value="MlrC_N"/>
</dbReference>
<gene>
    <name evidence="3" type="ORF">NCTC13834_02733</name>
</gene>
<evidence type="ECO:0000259" key="2">
    <source>
        <dbReference type="Pfam" id="PF07364"/>
    </source>
</evidence>
<feature type="domain" description="Microcystin LR degradation protein MlrC N-terminal" evidence="2">
    <location>
        <begin position="2"/>
        <end position="284"/>
    </location>
</feature>
<dbReference type="Proteomes" id="UP000254412">
    <property type="component" value="Unassembled WGS sequence"/>
</dbReference>
<evidence type="ECO:0000313" key="3">
    <source>
        <dbReference type="EMBL" id="SUM56325.1"/>
    </source>
</evidence>
<dbReference type="Pfam" id="PF07171">
    <property type="entry name" value="MlrC_C"/>
    <property type="match status" value="1"/>
</dbReference>
<dbReference type="AlphaFoldDB" id="A0A380GRV3"/>
<proteinExistence type="predicted"/>
<evidence type="ECO:0000259" key="1">
    <source>
        <dbReference type="Pfam" id="PF07171"/>
    </source>
</evidence>
<feature type="domain" description="Microcystin LR degradation protein MlrC C-terminal" evidence="1">
    <location>
        <begin position="293"/>
        <end position="462"/>
    </location>
</feature>
<protein>
    <submittedName>
        <fullName evidence="3">Uncharacterized conserved protein</fullName>
    </submittedName>
</protein>
<organism evidence="3 4">
    <name type="scientific">Staphylococcus nepalensis</name>
    <dbReference type="NCBI Taxonomy" id="214473"/>
    <lineage>
        <taxon>Bacteria</taxon>
        <taxon>Bacillati</taxon>
        <taxon>Bacillota</taxon>
        <taxon>Bacilli</taxon>
        <taxon>Bacillales</taxon>
        <taxon>Staphylococcaceae</taxon>
        <taxon>Staphylococcus</taxon>
    </lineage>
</organism>
<name>A0A380GRV3_9STAP</name>